<protein>
    <recommendedName>
        <fullName evidence="4">Secreted protein</fullName>
    </recommendedName>
</protein>
<name>A0A561EBX1_9MICO</name>
<dbReference type="RefSeq" id="WP_145227523.1">
    <property type="nucleotide sequence ID" value="NZ_VIVQ01000001.1"/>
</dbReference>
<dbReference type="AlphaFoldDB" id="A0A561EBX1"/>
<dbReference type="OrthoDB" id="3216660at2"/>
<feature type="chain" id="PRO_5022098340" description="Secreted protein" evidence="1">
    <location>
        <begin position="25"/>
        <end position="174"/>
    </location>
</feature>
<gene>
    <name evidence="2" type="ORF">BKA23_1938</name>
</gene>
<sequence>MNRTTSFVATGALVLAGAGAVAFAPAGTASVLAQSHLVSPRVQQDLGSAAHLQTASTATEVHVVDVRTTSTTSTRSGSSTRSTDAAITTAILHSPLLGVVQPADIAVSDIHFASSDTSWAAALATPRNGQTDPAQVVLHKVGATWQVRDLGTYAVGCGIAPATVRAQLGLHGAC</sequence>
<keyword evidence="1" id="KW-0732">Signal</keyword>
<evidence type="ECO:0000313" key="3">
    <source>
        <dbReference type="Proteomes" id="UP000318297"/>
    </source>
</evidence>
<comment type="caution">
    <text evidence="2">The sequence shown here is derived from an EMBL/GenBank/DDBJ whole genome shotgun (WGS) entry which is preliminary data.</text>
</comment>
<reference evidence="2 3" key="1">
    <citation type="submission" date="2019-06" db="EMBL/GenBank/DDBJ databases">
        <title>Sequencing the genomes of 1000 actinobacteria strains.</title>
        <authorList>
            <person name="Klenk H.-P."/>
        </authorList>
    </citation>
    <scope>NUCLEOTIDE SEQUENCE [LARGE SCALE GENOMIC DNA]</scope>
    <source>
        <strain evidence="2 3">DSM 19560</strain>
    </source>
</reference>
<accession>A0A561EBX1</accession>
<evidence type="ECO:0000256" key="1">
    <source>
        <dbReference type="SAM" id="SignalP"/>
    </source>
</evidence>
<dbReference type="EMBL" id="VIVQ01000001">
    <property type="protein sequence ID" value="TWE13109.1"/>
    <property type="molecule type" value="Genomic_DNA"/>
</dbReference>
<evidence type="ECO:0000313" key="2">
    <source>
        <dbReference type="EMBL" id="TWE13109.1"/>
    </source>
</evidence>
<organism evidence="2 3">
    <name type="scientific">Rudaeicoccus suwonensis</name>
    <dbReference type="NCBI Taxonomy" id="657409"/>
    <lineage>
        <taxon>Bacteria</taxon>
        <taxon>Bacillati</taxon>
        <taxon>Actinomycetota</taxon>
        <taxon>Actinomycetes</taxon>
        <taxon>Micrococcales</taxon>
        <taxon>Dermacoccaceae</taxon>
        <taxon>Rudaeicoccus</taxon>
    </lineage>
</organism>
<keyword evidence="3" id="KW-1185">Reference proteome</keyword>
<proteinExistence type="predicted"/>
<feature type="signal peptide" evidence="1">
    <location>
        <begin position="1"/>
        <end position="24"/>
    </location>
</feature>
<dbReference type="Proteomes" id="UP000318297">
    <property type="component" value="Unassembled WGS sequence"/>
</dbReference>
<evidence type="ECO:0008006" key="4">
    <source>
        <dbReference type="Google" id="ProtNLM"/>
    </source>
</evidence>